<dbReference type="Pfam" id="PF23723">
    <property type="entry name" value="TPR_EDRF1"/>
    <property type="match status" value="1"/>
</dbReference>
<feature type="compositionally biased region" description="Basic residues" evidence="1">
    <location>
        <begin position="558"/>
        <end position="567"/>
    </location>
</feature>
<dbReference type="OrthoDB" id="419432at2759"/>
<feature type="domain" description="EDRF1 TPR repeats region" evidence="2">
    <location>
        <begin position="758"/>
        <end position="1124"/>
    </location>
</feature>
<sequence>MEEERKVSTENEEIKSTAIVKYSVPKPAQFMKLQCNTDLNLPPSNWLSSSADSYGLQQVLSHSKGFSSFRMAHMFPDCVGEVDVISDAENIKKLLKIPYNKAHISMMVHRIENTLLIDDFDIYKHLLRTAETEWEWLRKFFIENINRATYEEDKHLYIKSRQREALKEKSLVSKFLYYSLGDSRCNKETSELIETNQNCPLQEPDLPEPSTEYPDSPTSEQRYNRNVVWTFEDIEMLVGTDLPIFGGGTHPCISLRLRDMSKPINVLTGIDYWLDNLMSNVPEVIMCFHLNGIVQKYELIKTEDLPRLDNSKFSPKLIRDVAQSILSFLKSNATKPGHTYWLFKGKDEEVIKLYDLTSLCSESDVEKGQNPFTVPVAMLLYRVARNMKHSTDRRKPGTIRMLLQNCIKLLPYEKYPEIVTSSLFMLSDLYVPANTNPENPDMRDSETDDNDADYDDIESDIKEEATKILVLDNSRLERFKNYYKPPPPIVGDVEERCVQAIKYVAEGLDCIKYFSEQKDEEGKQSVRPEDEEVKMAKPFEPIPMPYGKINEEKETPKKSKKKSKKKDKLQEKKEESKSTENKNALLPKTKHEAQPLPKWNEAVHNISWKDHLKTLLYEKAVLVYAILSEYHYVNGNYGTSLRYIGLLARCQLTMNRLQYTSNALRENCMLGRAGDCCIMMVQTWGKCDSYNEQLHYITDEDLKMMEQIEKDEQAHGIKLGESNMKCVFIYDIRTIEQILLKAIECYEAALKLSETESILRRLGNSLNEVASYYLNKAKCEKKPEDIITTCKKGEPYLTRGLEIFEKVKDDANIALLYTNIGHLHRLLAYAHTPAERGELTSPEKLHYNKAFVNYKKALQVLGEREHCPGIWDAVKWELSTALFNMGSIMHENPPSHLTKAEAEKEVIEILQKALKYCDLEENNPKFPLYQYRAAIIHYRIGSLYHSHIWSTTNDACNRKNIIQLAKINYEKAAKLYFQSSDAVNYFTAQMQRFALSEYLAETASNLNTKIKHLQHCLEIVLELDEMIQLLVDKKIDNQDEKEDYVEQNDKKSYKTCFSLIQLIKTRLQHILKVLVKICMTKPPANKDCEKLAELYKKCYKTSFELKDNMAYNELLQKLHKVLQDIQIEVDNFKIL</sequence>
<accession>A0A9P0PDM0</accession>
<protein>
    <recommendedName>
        <fullName evidence="6">Erythroid differentiation-related factor 1</fullName>
    </recommendedName>
</protein>
<gene>
    <name evidence="4" type="ORF">ACAOBT_LOCUS14791</name>
</gene>
<feature type="compositionally biased region" description="Basic and acidic residues" evidence="1">
    <location>
        <begin position="517"/>
        <end position="537"/>
    </location>
</feature>
<organism evidence="4 5">
    <name type="scientific">Acanthoscelides obtectus</name>
    <name type="common">Bean weevil</name>
    <name type="synonym">Bruchus obtectus</name>
    <dbReference type="NCBI Taxonomy" id="200917"/>
    <lineage>
        <taxon>Eukaryota</taxon>
        <taxon>Metazoa</taxon>
        <taxon>Ecdysozoa</taxon>
        <taxon>Arthropoda</taxon>
        <taxon>Hexapoda</taxon>
        <taxon>Insecta</taxon>
        <taxon>Pterygota</taxon>
        <taxon>Neoptera</taxon>
        <taxon>Endopterygota</taxon>
        <taxon>Coleoptera</taxon>
        <taxon>Polyphaga</taxon>
        <taxon>Cucujiformia</taxon>
        <taxon>Chrysomeloidea</taxon>
        <taxon>Chrysomelidae</taxon>
        <taxon>Bruchinae</taxon>
        <taxon>Bruchini</taxon>
        <taxon>Acanthoscelides</taxon>
    </lineage>
</organism>
<dbReference type="AlphaFoldDB" id="A0A9P0PDM0"/>
<evidence type="ECO:0000313" key="5">
    <source>
        <dbReference type="Proteomes" id="UP001152888"/>
    </source>
</evidence>
<dbReference type="InterPro" id="IPR056582">
    <property type="entry name" value="EDRF1_N"/>
</dbReference>
<evidence type="ECO:0000259" key="2">
    <source>
        <dbReference type="Pfam" id="PF23723"/>
    </source>
</evidence>
<dbReference type="PANTHER" id="PTHR15000:SF1">
    <property type="entry name" value="ERYTHROID DIFFERENTIATION-RELATED FACTOR 1"/>
    <property type="match status" value="1"/>
</dbReference>
<reference evidence="4" key="1">
    <citation type="submission" date="2022-03" db="EMBL/GenBank/DDBJ databases">
        <authorList>
            <person name="Sayadi A."/>
        </authorList>
    </citation>
    <scope>NUCLEOTIDE SEQUENCE</scope>
</reference>
<dbReference type="GO" id="GO:0045893">
    <property type="term" value="P:positive regulation of DNA-templated transcription"/>
    <property type="evidence" value="ECO:0007669"/>
    <property type="project" value="TreeGrafter"/>
</dbReference>
<evidence type="ECO:0000313" key="4">
    <source>
        <dbReference type="EMBL" id="CAH1982004.1"/>
    </source>
</evidence>
<dbReference type="PANTHER" id="PTHR15000">
    <property type="entry name" value="ERYTHROID DIFFERENTIATION-RELATED FACTOR 1"/>
    <property type="match status" value="1"/>
</dbReference>
<dbReference type="InterPro" id="IPR011990">
    <property type="entry name" value="TPR-like_helical_dom_sf"/>
</dbReference>
<dbReference type="Pfam" id="PF23788">
    <property type="entry name" value="EDRF1_N"/>
    <property type="match status" value="2"/>
</dbReference>
<evidence type="ECO:0008006" key="6">
    <source>
        <dbReference type="Google" id="ProtNLM"/>
    </source>
</evidence>
<feature type="domain" description="EDRF1 N-terminal" evidence="3">
    <location>
        <begin position="221"/>
        <end position="463"/>
    </location>
</feature>
<dbReference type="SUPFAM" id="SSF48452">
    <property type="entry name" value="TPR-like"/>
    <property type="match status" value="1"/>
</dbReference>
<name>A0A9P0PDM0_ACAOB</name>
<dbReference type="InterPro" id="IPR056583">
    <property type="entry name" value="EDRF1_TPR"/>
</dbReference>
<comment type="caution">
    <text evidence="4">The sequence shown here is derived from an EMBL/GenBank/DDBJ whole genome shotgun (WGS) entry which is preliminary data.</text>
</comment>
<dbReference type="Proteomes" id="UP001152888">
    <property type="component" value="Unassembled WGS sequence"/>
</dbReference>
<dbReference type="Gene3D" id="1.25.40.10">
    <property type="entry name" value="Tetratricopeptide repeat domain"/>
    <property type="match status" value="1"/>
</dbReference>
<feature type="compositionally biased region" description="Basic and acidic residues" evidence="1">
    <location>
        <begin position="568"/>
        <end position="580"/>
    </location>
</feature>
<dbReference type="EMBL" id="CAKOFQ010006915">
    <property type="protein sequence ID" value="CAH1982004.1"/>
    <property type="molecule type" value="Genomic_DNA"/>
</dbReference>
<evidence type="ECO:0000259" key="3">
    <source>
        <dbReference type="Pfam" id="PF23788"/>
    </source>
</evidence>
<evidence type="ECO:0000256" key="1">
    <source>
        <dbReference type="SAM" id="MobiDB-lite"/>
    </source>
</evidence>
<feature type="region of interest" description="Disordered" evidence="1">
    <location>
        <begin position="517"/>
        <end position="591"/>
    </location>
</feature>
<feature type="region of interest" description="Disordered" evidence="1">
    <location>
        <begin position="196"/>
        <end position="220"/>
    </location>
</feature>
<feature type="domain" description="EDRF1 N-terminal" evidence="3">
    <location>
        <begin position="13"/>
        <end position="194"/>
    </location>
</feature>
<keyword evidence="5" id="KW-1185">Reference proteome</keyword>
<proteinExistence type="predicted"/>